<dbReference type="InterPro" id="IPR000524">
    <property type="entry name" value="Tscrpt_reg_HTH_GntR"/>
</dbReference>
<gene>
    <name evidence="7" type="ORF">SAMN06297387_11486</name>
</gene>
<evidence type="ECO:0000313" key="8">
    <source>
        <dbReference type="Proteomes" id="UP000219072"/>
    </source>
</evidence>
<dbReference type="PANTHER" id="PTHR46577">
    <property type="entry name" value="HTH-TYPE TRANSCRIPTIONAL REGULATORY PROTEIN GABR"/>
    <property type="match status" value="1"/>
</dbReference>
<sequence>MAEWTSTVGTGQLARLLHSQDGYGRTSGGSRKTPAYRALADGVRLLVLEGRVPVGARLPAERELAGALAVSRTTVAAAFEALRGEGFLESRRGAGSWTAVPAGRPLPARGLEPLPPEAVGSMIDLGCAALPAPEPWLTRACQAALAELPPAAATHGDFPAGLPALRRALADRYTERGVPTMPEQIMVTTGAMGAMAALCRMFAAGERVAVEHPSYANVLQLMRDAGARLIPVPMTGAAPHWDLAAWRRTLTEAAPRMAYVVADFHNPTGALADEERRRELVSAARSAGTTLVVDETMVDLALDEEPARRMPRPMSAFDHGGAGVITVGSASKSIWAGLRIGWVRAAPEVIRGLISRRAYADLGSPVLEQLAVTWLLTSGGWHDAVAQRRDEIGASRADLVRALRRRLPDWEFAVPPGGLTLWVRTGGLSGSRIAEAGERCGVRLPSGPRFGVDGAFEGYVRLPFTVRGPVADEAAARLARAAEAVARHGVPDQQLPAGYTS</sequence>
<dbReference type="Proteomes" id="UP000219072">
    <property type="component" value="Unassembled WGS sequence"/>
</dbReference>
<evidence type="ECO:0000313" key="7">
    <source>
        <dbReference type="EMBL" id="SOD64106.1"/>
    </source>
</evidence>
<dbReference type="RefSeq" id="WP_097232555.1">
    <property type="nucleotide sequence ID" value="NZ_OCNE01000014.1"/>
</dbReference>
<dbReference type="AlphaFoldDB" id="A0A286DZM1"/>
<evidence type="ECO:0000256" key="5">
    <source>
        <dbReference type="ARBA" id="ARBA00023163"/>
    </source>
</evidence>
<evidence type="ECO:0000256" key="1">
    <source>
        <dbReference type="ARBA" id="ARBA00005384"/>
    </source>
</evidence>
<keyword evidence="3" id="KW-0805">Transcription regulation</keyword>
<keyword evidence="8" id="KW-1185">Reference proteome</keyword>
<accession>A0A286DZM1</accession>
<dbReference type="InterPro" id="IPR015422">
    <property type="entry name" value="PyrdxlP-dep_Trfase_small"/>
</dbReference>
<comment type="similarity">
    <text evidence="1">In the C-terminal section; belongs to the class-I pyridoxal-phosphate-dependent aminotransferase family.</text>
</comment>
<dbReference type="PROSITE" id="PS50949">
    <property type="entry name" value="HTH_GNTR"/>
    <property type="match status" value="1"/>
</dbReference>
<name>A0A286DZM1_9ACTN</name>
<dbReference type="InterPro" id="IPR004839">
    <property type="entry name" value="Aminotransferase_I/II_large"/>
</dbReference>
<protein>
    <submittedName>
        <fullName evidence="7">Transcriptional regulator, GntR family</fullName>
    </submittedName>
</protein>
<dbReference type="EMBL" id="OCNE01000014">
    <property type="protein sequence ID" value="SOD64106.1"/>
    <property type="molecule type" value="Genomic_DNA"/>
</dbReference>
<dbReference type="Pfam" id="PF00155">
    <property type="entry name" value="Aminotran_1_2"/>
    <property type="match status" value="1"/>
</dbReference>
<reference evidence="7 8" key="1">
    <citation type="submission" date="2017-09" db="EMBL/GenBank/DDBJ databases">
        <authorList>
            <person name="Ehlers B."/>
            <person name="Leendertz F.H."/>
        </authorList>
    </citation>
    <scope>NUCLEOTIDE SEQUENCE [LARGE SCALE GENOMIC DNA]</scope>
    <source>
        <strain evidence="7 8">CGMCC 4.7095</strain>
    </source>
</reference>
<keyword evidence="5" id="KW-0804">Transcription</keyword>
<evidence type="ECO:0000256" key="2">
    <source>
        <dbReference type="ARBA" id="ARBA00022898"/>
    </source>
</evidence>
<evidence type="ECO:0000256" key="3">
    <source>
        <dbReference type="ARBA" id="ARBA00023015"/>
    </source>
</evidence>
<dbReference type="InterPro" id="IPR036388">
    <property type="entry name" value="WH-like_DNA-bd_sf"/>
</dbReference>
<dbReference type="InterPro" id="IPR015424">
    <property type="entry name" value="PyrdxlP-dep_Trfase"/>
</dbReference>
<dbReference type="Gene3D" id="3.40.640.10">
    <property type="entry name" value="Type I PLP-dependent aspartate aminotransferase-like (Major domain)"/>
    <property type="match status" value="1"/>
</dbReference>
<dbReference type="GO" id="GO:0030170">
    <property type="term" value="F:pyridoxal phosphate binding"/>
    <property type="evidence" value="ECO:0007669"/>
    <property type="project" value="InterPro"/>
</dbReference>
<dbReference type="OrthoDB" id="199743at2"/>
<organism evidence="7 8">
    <name type="scientific">Streptomyces zhaozhouensis</name>
    <dbReference type="NCBI Taxonomy" id="1300267"/>
    <lineage>
        <taxon>Bacteria</taxon>
        <taxon>Bacillati</taxon>
        <taxon>Actinomycetota</taxon>
        <taxon>Actinomycetes</taxon>
        <taxon>Kitasatosporales</taxon>
        <taxon>Streptomycetaceae</taxon>
        <taxon>Streptomyces</taxon>
    </lineage>
</organism>
<dbReference type="InterPro" id="IPR051446">
    <property type="entry name" value="HTH_trans_reg/aminotransferase"/>
</dbReference>
<dbReference type="PRINTS" id="PR00035">
    <property type="entry name" value="HTHGNTR"/>
</dbReference>
<evidence type="ECO:0000256" key="4">
    <source>
        <dbReference type="ARBA" id="ARBA00023125"/>
    </source>
</evidence>
<proteinExistence type="inferred from homology"/>
<dbReference type="Gene3D" id="1.10.10.10">
    <property type="entry name" value="Winged helix-like DNA-binding domain superfamily/Winged helix DNA-binding domain"/>
    <property type="match status" value="1"/>
</dbReference>
<dbReference type="SMART" id="SM00345">
    <property type="entry name" value="HTH_GNTR"/>
    <property type="match status" value="1"/>
</dbReference>
<dbReference type="CDD" id="cd00609">
    <property type="entry name" value="AAT_like"/>
    <property type="match status" value="1"/>
</dbReference>
<dbReference type="SUPFAM" id="SSF46785">
    <property type="entry name" value="Winged helix' DNA-binding domain"/>
    <property type="match status" value="1"/>
</dbReference>
<dbReference type="Gene3D" id="3.90.1150.10">
    <property type="entry name" value="Aspartate Aminotransferase, domain 1"/>
    <property type="match status" value="1"/>
</dbReference>
<keyword evidence="2" id="KW-0663">Pyridoxal phosphate</keyword>
<dbReference type="Pfam" id="PF00392">
    <property type="entry name" value="GntR"/>
    <property type="match status" value="1"/>
</dbReference>
<dbReference type="InterPro" id="IPR015421">
    <property type="entry name" value="PyrdxlP-dep_Trfase_major"/>
</dbReference>
<keyword evidence="4" id="KW-0238">DNA-binding</keyword>
<evidence type="ECO:0000259" key="6">
    <source>
        <dbReference type="PROSITE" id="PS50949"/>
    </source>
</evidence>
<dbReference type="PANTHER" id="PTHR46577:SF1">
    <property type="entry name" value="HTH-TYPE TRANSCRIPTIONAL REGULATORY PROTEIN GABR"/>
    <property type="match status" value="1"/>
</dbReference>
<dbReference type="SUPFAM" id="SSF53383">
    <property type="entry name" value="PLP-dependent transferases"/>
    <property type="match status" value="1"/>
</dbReference>
<dbReference type="GO" id="GO:0003700">
    <property type="term" value="F:DNA-binding transcription factor activity"/>
    <property type="evidence" value="ECO:0007669"/>
    <property type="project" value="InterPro"/>
</dbReference>
<feature type="domain" description="HTH gntR-type" evidence="6">
    <location>
        <begin position="33"/>
        <end position="101"/>
    </location>
</feature>
<dbReference type="CDD" id="cd07377">
    <property type="entry name" value="WHTH_GntR"/>
    <property type="match status" value="1"/>
</dbReference>
<dbReference type="GO" id="GO:0003677">
    <property type="term" value="F:DNA binding"/>
    <property type="evidence" value="ECO:0007669"/>
    <property type="project" value="UniProtKB-KW"/>
</dbReference>
<dbReference type="InterPro" id="IPR036390">
    <property type="entry name" value="WH_DNA-bd_sf"/>
</dbReference>